<evidence type="ECO:0000256" key="4">
    <source>
        <dbReference type="ARBA" id="ARBA00023004"/>
    </source>
</evidence>
<dbReference type="PANTHER" id="PTHR36438">
    <property type="entry name" value="IRON-SULFUR CLUSTER REPAIR PROTEIN YTFE"/>
    <property type="match status" value="1"/>
</dbReference>
<sequence>MTEYTLDTAVGVIACELPGAAELFRQHGIGFCCGGDVPLAQAAADAGIEAADLLDRLQALELAARREAPDATGELIAHILERYHQTHRTDLEWLIPLAQKVEHVHGAHRSAPLGLADALAELKDHLLPHMAREELALFPMMRHEPDPDIRHLIAGMRDDHACESRSLAVIEHLTHGFTLPDGACRSWTALYVGVQKFCDDLVTHMHLENSVLFPRFAGIDAFEGSALSPAARSAG</sequence>
<keyword evidence="4" id="KW-0408">Iron</keyword>
<keyword evidence="2" id="KW-0963">Cytoplasm</keyword>
<dbReference type="InterPro" id="IPR019903">
    <property type="entry name" value="RIC_family"/>
</dbReference>
<proteinExistence type="predicted"/>
<keyword evidence="3" id="KW-0479">Metal-binding</keyword>
<protein>
    <submittedName>
        <fullName evidence="6">Iron-sulfur cluster repair di-iron protein</fullName>
    </submittedName>
</protein>
<dbReference type="EMBL" id="CP098809">
    <property type="protein sequence ID" value="USJ28294.1"/>
    <property type="molecule type" value="Genomic_DNA"/>
</dbReference>
<evidence type="ECO:0000259" key="5">
    <source>
        <dbReference type="Pfam" id="PF01814"/>
    </source>
</evidence>
<dbReference type="AlphaFoldDB" id="A0A9Q8YIX2"/>
<dbReference type="InterPro" id="IPR012312">
    <property type="entry name" value="Hemerythrin-like"/>
</dbReference>
<geneLocation type="plasmid" evidence="6 7">
    <name>pB</name>
</geneLocation>
<dbReference type="NCBIfam" id="TIGR03652">
    <property type="entry name" value="FeS_repair_RIC"/>
    <property type="match status" value="1"/>
</dbReference>
<dbReference type="PANTHER" id="PTHR36438:SF1">
    <property type="entry name" value="IRON-SULFUR CLUSTER REPAIR PROTEIN YTFE"/>
    <property type="match status" value="1"/>
</dbReference>
<dbReference type="RefSeq" id="WP_060520879.1">
    <property type="nucleotide sequence ID" value="NZ_CAXURO020000003.1"/>
</dbReference>
<dbReference type="Proteomes" id="UP001055460">
    <property type="component" value="Plasmid pB"/>
</dbReference>
<dbReference type="GO" id="GO:0005737">
    <property type="term" value="C:cytoplasm"/>
    <property type="evidence" value="ECO:0007669"/>
    <property type="project" value="UniProtKB-SubCell"/>
</dbReference>
<evidence type="ECO:0000313" key="6">
    <source>
        <dbReference type="EMBL" id="USJ28294.1"/>
    </source>
</evidence>
<gene>
    <name evidence="6" type="primary">ric</name>
    <name evidence="6" type="ORF">NE863_29680</name>
</gene>
<dbReference type="Gene3D" id="1.20.120.520">
    <property type="entry name" value="nmb1532 protein domain like"/>
    <property type="match status" value="1"/>
</dbReference>
<dbReference type="Pfam" id="PF04405">
    <property type="entry name" value="ScdA_N"/>
    <property type="match status" value="1"/>
</dbReference>
<name>A0A9Q8YIX2_ENSAD</name>
<reference evidence="6" key="1">
    <citation type="submission" date="2022-06" db="EMBL/GenBank/DDBJ databases">
        <title>Physiological and biochemical characterization and genomic elucidation of a strain of the genus Ensifer adhaerens M8 that combines arsenic oxidation and chromium reduction.</title>
        <authorList>
            <person name="Li X."/>
            <person name="Yu c."/>
        </authorList>
    </citation>
    <scope>NUCLEOTIDE SEQUENCE</scope>
    <source>
        <strain evidence="6">M8</strain>
        <plasmid evidence="6">pB</plasmid>
    </source>
</reference>
<organism evidence="6 7">
    <name type="scientific">Ensifer adhaerens</name>
    <name type="common">Sinorhizobium morelense</name>
    <dbReference type="NCBI Taxonomy" id="106592"/>
    <lineage>
        <taxon>Bacteria</taxon>
        <taxon>Pseudomonadati</taxon>
        <taxon>Pseudomonadota</taxon>
        <taxon>Alphaproteobacteria</taxon>
        <taxon>Hyphomicrobiales</taxon>
        <taxon>Rhizobiaceae</taxon>
        <taxon>Sinorhizobium/Ensifer group</taxon>
        <taxon>Ensifer</taxon>
    </lineage>
</organism>
<evidence type="ECO:0000313" key="7">
    <source>
        <dbReference type="Proteomes" id="UP001055460"/>
    </source>
</evidence>
<evidence type="ECO:0000256" key="1">
    <source>
        <dbReference type="ARBA" id="ARBA00004496"/>
    </source>
</evidence>
<accession>A0A9Q8YIX2</accession>
<feature type="domain" description="Hemerythrin-like" evidence="5">
    <location>
        <begin position="76"/>
        <end position="215"/>
    </location>
</feature>
<dbReference type="Pfam" id="PF01814">
    <property type="entry name" value="Hemerythrin"/>
    <property type="match status" value="1"/>
</dbReference>
<keyword evidence="6" id="KW-0614">Plasmid</keyword>
<evidence type="ECO:0000256" key="2">
    <source>
        <dbReference type="ARBA" id="ARBA00022490"/>
    </source>
</evidence>
<evidence type="ECO:0000256" key="3">
    <source>
        <dbReference type="ARBA" id="ARBA00022723"/>
    </source>
</evidence>
<comment type="subcellular location">
    <subcellularLocation>
        <location evidence="1">Cytoplasm</location>
    </subcellularLocation>
</comment>
<dbReference type="GO" id="GO:0046872">
    <property type="term" value="F:metal ion binding"/>
    <property type="evidence" value="ECO:0007669"/>
    <property type="project" value="UniProtKB-KW"/>
</dbReference>